<dbReference type="OrthoDB" id="2018133at2759"/>
<dbReference type="EMBL" id="ABEU02000023">
    <property type="protein sequence ID" value="PNR28810.1"/>
    <property type="molecule type" value="Genomic_DNA"/>
</dbReference>
<dbReference type="NCBIfam" id="NF004840">
    <property type="entry name" value="PRK06190.1"/>
    <property type="match status" value="1"/>
</dbReference>
<dbReference type="Gramene" id="Pp3c23_900V3.5">
    <property type="protein sequence ID" value="Pp3c23_900V3.5"/>
    <property type="gene ID" value="Pp3c23_900"/>
</dbReference>
<reference evidence="2 4" key="1">
    <citation type="journal article" date="2008" name="Science">
        <title>The Physcomitrella genome reveals evolutionary insights into the conquest of land by plants.</title>
        <authorList>
            <person name="Rensing S."/>
            <person name="Lang D."/>
            <person name="Zimmer A."/>
            <person name="Terry A."/>
            <person name="Salamov A."/>
            <person name="Shapiro H."/>
            <person name="Nishiyama T."/>
            <person name="Perroud P.-F."/>
            <person name="Lindquist E."/>
            <person name="Kamisugi Y."/>
            <person name="Tanahashi T."/>
            <person name="Sakakibara K."/>
            <person name="Fujita T."/>
            <person name="Oishi K."/>
            <person name="Shin-I T."/>
            <person name="Kuroki Y."/>
            <person name="Toyoda A."/>
            <person name="Suzuki Y."/>
            <person name="Hashimoto A."/>
            <person name="Yamaguchi K."/>
            <person name="Sugano A."/>
            <person name="Kohara Y."/>
            <person name="Fujiyama A."/>
            <person name="Anterola A."/>
            <person name="Aoki S."/>
            <person name="Ashton N."/>
            <person name="Barbazuk W.B."/>
            <person name="Barker E."/>
            <person name="Bennetzen J."/>
            <person name="Bezanilla M."/>
            <person name="Blankenship R."/>
            <person name="Cho S.H."/>
            <person name="Dutcher S."/>
            <person name="Estelle M."/>
            <person name="Fawcett J.A."/>
            <person name="Gundlach H."/>
            <person name="Hanada K."/>
            <person name="Heyl A."/>
            <person name="Hicks K.A."/>
            <person name="Hugh J."/>
            <person name="Lohr M."/>
            <person name="Mayer K."/>
            <person name="Melkozernov A."/>
            <person name="Murata T."/>
            <person name="Nelson D."/>
            <person name="Pils B."/>
            <person name="Prigge M."/>
            <person name="Reiss B."/>
            <person name="Renner T."/>
            <person name="Rombauts S."/>
            <person name="Rushton P."/>
            <person name="Sanderfoot A."/>
            <person name="Schween G."/>
            <person name="Shiu S.-H."/>
            <person name="Stueber K."/>
            <person name="Theodoulou F.L."/>
            <person name="Tu H."/>
            <person name="Van de Peer Y."/>
            <person name="Verrier P.J."/>
            <person name="Waters E."/>
            <person name="Wood A."/>
            <person name="Yang L."/>
            <person name="Cove D."/>
            <person name="Cuming A."/>
            <person name="Hasebe M."/>
            <person name="Lucas S."/>
            <person name="Mishler D.B."/>
            <person name="Reski R."/>
            <person name="Grigoriev I."/>
            <person name="Quatrano R.S."/>
            <person name="Boore J.L."/>
        </authorList>
    </citation>
    <scope>NUCLEOTIDE SEQUENCE [LARGE SCALE GENOMIC DNA]</scope>
    <source>
        <strain evidence="3 4">cv. Gransden 2004</strain>
    </source>
</reference>
<organism evidence="2">
    <name type="scientific">Physcomitrium patens</name>
    <name type="common">Spreading-leaved earth moss</name>
    <name type="synonym">Physcomitrella patens</name>
    <dbReference type="NCBI Taxonomy" id="3218"/>
    <lineage>
        <taxon>Eukaryota</taxon>
        <taxon>Viridiplantae</taxon>
        <taxon>Streptophyta</taxon>
        <taxon>Embryophyta</taxon>
        <taxon>Bryophyta</taxon>
        <taxon>Bryophytina</taxon>
        <taxon>Bryopsida</taxon>
        <taxon>Funariidae</taxon>
        <taxon>Funariales</taxon>
        <taxon>Funariaceae</taxon>
        <taxon>Physcomitrium</taxon>
    </lineage>
</organism>
<accession>A0A2K1IHS2</accession>
<dbReference type="Gene3D" id="3.90.226.10">
    <property type="entry name" value="2-enoyl-CoA Hydratase, Chain A, domain 1"/>
    <property type="match status" value="1"/>
</dbReference>
<dbReference type="Proteomes" id="UP000006727">
    <property type="component" value="Chromosome 23"/>
</dbReference>
<dbReference type="PaxDb" id="3218-PP1S210_67V6.1"/>
<dbReference type="CDD" id="cd06558">
    <property type="entry name" value="crotonase-like"/>
    <property type="match status" value="1"/>
</dbReference>
<dbReference type="STRING" id="3218.A0A2K1IHS2"/>
<evidence type="ECO:0000313" key="4">
    <source>
        <dbReference type="Proteomes" id="UP000006727"/>
    </source>
</evidence>
<dbReference type="OMA" id="DPDLHWK"/>
<dbReference type="RefSeq" id="XP_024362251.1">
    <property type="nucleotide sequence ID" value="XM_024506483.2"/>
</dbReference>
<dbReference type="Gramene" id="Pp3c23_900V3.3">
    <property type="protein sequence ID" value="Pp3c23_900V3.3"/>
    <property type="gene ID" value="Pp3c23_900"/>
</dbReference>
<dbReference type="Gramene" id="Pp3c23_900V3.2">
    <property type="protein sequence ID" value="Pp3c23_900V3.2"/>
    <property type="gene ID" value="Pp3c23_900"/>
</dbReference>
<dbReference type="Pfam" id="PF00378">
    <property type="entry name" value="ECH_1"/>
    <property type="match status" value="1"/>
</dbReference>
<protein>
    <recommendedName>
        <fullName evidence="5">Enoyl-CoA hydratase</fullName>
    </recommendedName>
</protein>
<gene>
    <name evidence="3" type="primary">LOC112275817</name>
    <name evidence="2" type="ORF">PHYPA_027502</name>
</gene>
<evidence type="ECO:0000313" key="3">
    <source>
        <dbReference type="EnsemblPlants" id="Pp3c23_900V3.1"/>
    </source>
</evidence>
<keyword evidence="4" id="KW-1185">Reference proteome</keyword>
<dbReference type="EnsemblPlants" id="Pp3c23_900V3.4">
    <property type="protein sequence ID" value="Pp3c23_900V3.4"/>
    <property type="gene ID" value="Pp3c23_900"/>
</dbReference>
<sequence>MEAENKPVLVDKTTNGIAIITLNRPHALNALTPDMLVKLAFTFTRLDEDPTVKVIILTGAGRAFSAGVDLTAASDVFKGDFEIEATDTLVQMQKCRKPIIGAINGYCITAGFEIALACDVLVASTATKFIDTHAKFGIFPSWGLSQRLQRTVGPYRAREVSLTATPVEAHTAERWGLVNRVVAPSELMRTAITIAEAILKNNEGLVVKYKTVINDGFKLPLGEALKLEQKRGHEYYANMKPEDFAAMQEFIAGRSSNQSTPKSKL</sequence>
<evidence type="ECO:0008006" key="5">
    <source>
        <dbReference type="Google" id="ProtNLM"/>
    </source>
</evidence>
<dbReference type="Gramene" id="Pp3c23_900V3.1">
    <property type="protein sequence ID" value="Pp3c23_900V3.1"/>
    <property type="gene ID" value="Pp3c23_900"/>
</dbReference>
<proteinExistence type="inferred from homology"/>
<dbReference type="PANTHER" id="PTHR43802:SF1">
    <property type="entry name" value="IP11341P-RELATED"/>
    <property type="match status" value="1"/>
</dbReference>
<dbReference type="RefSeq" id="XP_024362249.1">
    <property type="nucleotide sequence ID" value="XM_024506481.2"/>
</dbReference>
<dbReference type="RefSeq" id="XP_024362250.1">
    <property type="nucleotide sequence ID" value="XM_024506482.2"/>
</dbReference>
<reference evidence="3" key="3">
    <citation type="submission" date="2020-12" db="UniProtKB">
        <authorList>
            <consortium name="EnsemblPlants"/>
        </authorList>
    </citation>
    <scope>IDENTIFICATION</scope>
</reference>
<dbReference type="EnsemblPlants" id="Pp3c23_900V3.5">
    <property type="protein sequence ID" value="Pp3c23_900V3.5"/>
    <property type="gene ID" value="Pp3c23_900"/>
</dbReference>
<evidence type="ECO:0000256" key="1">
    <source>
        <dbReference type="ARBA" id="ARBA00005254"/>
    </source>
</evidence>
<reference evidence="2 4" key="2">
    <citation type="journal article" date="2018" name="Plant J.">
        <title>The Physcomitrella patens chromosome-scale assembly reveals moss genome structure and evolution.</title>
        <authorList>
            <person name="Lang D."/>
            <person name="Ullrich K.K."/>
            <person name="Murat F."/>
            <person name="Fuchs J."/>
            <person name="Jenkins J."/>
            <person name="Haas F.B."/>
            <person name="Piednoel M."/>
            <person name="Gundlach H."/>
            <person name="Van Bel M."/>
            <person name="Meyberg R."/>
            <person name="Vives C."/>
            <person name="Morata J."/>
            <person name="Symeonidi A."/>
            <person name="Hiss M."/>
            <person name="Muchero W."/>
            <person name="Kamisugi Y."/>
            <person name="Saleh O."/>
            <person name="Blanc G."/>
            <person name="Decker E.L."/>
            <person name="van Gessel N."/>
            <person name="Grimwood J."/>
            <person name="Hayes R.D."/>
            <person name="Graham S.W."/>
            <person name="Gunter L.E."/>
            <person name="McDaniel S.F."/>
            <person name="Hoernstein S.N.W."/>
            <person name="Larsson A."/>
            <person name="Li F.W."/>
            <person name="Perroud P.F."/>
            <person name="Phillips J."/>
            <person name="Ranjan P."/>
            <person name="Rokshar D.S."/>
            <person name="Rothfels C.J."/>
            <person name="Schneider L."/>
            <person name="Shu S."/>
            <person name="Stevenson D.W."/>
            <person name="Thummler F."/>
            <person name="Tillich M."/>
            <person name="Villarreal Aguilar J.C."/>
            <person name="Widiez T."/>
            <person name="Wong G.K."/>
            <person name="Wymore A."/>
            <person name="Zhang Y."/>
            <person name="Zimmer A.D."/>
            <person name="Quatrano R.S."/>
            <person name="Mayer K.F.X."/>
            <person name="Goodstein D."/>
            <person name="Casacuberta J.M."/>
            <person name="Vandepoele K."/>
            <person name="Reski R."/>
            <person name="Cuming A.C."/>
            <person name="Tuskan G.A."/>
            <person name="Maumus F."/>
            <person name="Salse J."/>
            <person name="Schmutz J."/>
            <person name="Rensing S.A."/>
        </authorList>
    </citation>
    <scope>NUCLEOTIDE SEQUENCE [LARGE SCALE GENOMIC DNA]</scope>
    <source>
        <strain evidence="3 4">cv. Gransden 2004</strain>
    </source>
</reference>
<dbReference type="GeneID" id="112275817"/>
<dbReference type="Gramene" id="Pp3c23_900V3.4">
    <property type="protein sequence ID" value="Pp3c23_900V3.4"/>
    <property type="gene ID" value="Pp3c23_900"/>
</dbReference>
<dbReference type="RefSeq" id="XP_024362254.1">
    <property type="nucleotide sequence ID" value="XM_024506486.2"/>
</dbReference>
<dbReference type="EnsemblPlants" id="Pp3c23_900V3.1">
    <property type="protein sequence ID" value="Pp3c23_900V3.1"/>
    <property type="gene ID" value="Pp3c23_900"/>
</dbReference>
<dbReference type="EnsemblPlants" id="Pp3c23_900V3.2">
    <property type="protein sequence ID" value="Pp3c23_900V3.2"/>
    <property type="gene ID" value="Pp3c23_900"/>
</dbReference>
<dbReference type="PANTHER" id="PTHR43802">
    <property type="entry name" value="ENOYL-COA HYDRATASE"/>
    <property type="match status" value="1"/>
</dbReference>
<dbReference type="InterPro" id="IPR001753">
    <property type="entry name" value="Enoyl-CoA_hydra/iso"/>
</dbReference>
<dbReference type="EnsemblPlants" id="Pp3c23_900V3.3">
    <property type="protein sequence ID" value="Pp3c23_900V3.3"/>
    <property type="gene ID" value="Pp3c23_900"/>
</dbReference>
<name>A0A2K1IHS2_PHYPA</name>
<dbReference type="InterPro" id="IPR029045">
    <property type="entry name" value="ClpP/crotonase-like_dom_sf"/>
</dbReference>
<comment type="similarity">
    <text evidence="1">Belongs to the enoyl-CoA hydratase/isomerase family.</text>
</comment>
<dbReference type="AlphaFoldDB" id="A0A2K1IHS2"/>
<dbReference type="FunFam" id="3.90.226.10:FF:000054">
    <property type="entry name" value="probable enoyl-CoA hydratase 1, peroxisomal"/>
    <property type="match status" value="1"/>
</dbReference>
<evidence type="ECO:0000313" key="2">
    <source>
        <dbReference type="EMBL" id="PNR28810.1"/>
    </source>
</evidence>
<dbReference type="SUPFAM" id="SSF52096">
    <property type="entry name" value="ClpP/crotonase"/>
    <property type="match status" value="1"/>
</dbReference>